<dbReference type="Proteomes" id="UP000289952">
    <property type="component" value="Chromosome"/>
</dbReference>
<reference evidence="1 2" key="1">
    <citation type="submission" date="2019-01" db="EMBL/GenBank/DDBJ databases">
        <authorList>
            <consortium name="Pathogen Informatics"/>
        </authorList>
    </citation>
    <scope>NUCLEOTIDE SEQUENCE [LARGE SCALE GENOMIC DNA]</scope>
    <source>
        <strain evidence="1 2">NCTC10118</strain>
    </source>
</reference>
<accession>A0A224AXK8</accession>
<evidence type="ECO:0000313" key="1">
    <source>
        <dbReference type="EMBL" id="VEU63005.1"/>
    </source>
</evidence>
<dbReference type="AlphaFoldDB" id="A0A224AXK8"/>
<dbReference type="OrthoDB" id="401301at2"/>
<gene>
    <name evidence="1" type="ORF">NCTC10118_00245</name>
</gene>
<dbReference type="EMBL" id="LR214972">
    <property type="protein sequence ID" value="VEU63005.1"/>
    <property type="molecule type" value="Genomic_DNA"/>
</dbReference>
<protein>
    <submittedName>
        <fullName evidence="1">Uncharacterized protein</fullName>
    </submittedName>
</protein>
<evidence type="ECO:0000313" key="2">
    <source>
        <dbReference type="Proteomes" id="UP000289952"/>
    </source>
</evidence>
<name>A0A224AXK8_9BACT</name>
<organism evidence="1 2">
    <name type="scientific">Mycoplasmopsis bovirhinis</name>
    <dbReference type="NCBI Taxonomy" id="29553"/>
    <lineage>
        <taxon>Bacteria</taxon>
        <taxon>Bacillati</taxon>
        <taxon>Mycoplasmatota</taxon>
        <taxon>Mycoplasmoidales</taxon>
        <taxon>Metamycoplasmataceae</taxon>
        <taxon>Mycoplasmopsis</taxon>
    </lineage>
</organism>
<dbReference type="RefSeq" id="WP_120160918.1">
    <property type="nucleotide sequence ID" value="NZ_AP018135.1"/>
</dbReference>
<sequence length="142" mass="17501">MNIFQVFYFRKLKKRLCNILDAFIELKVFNSAVRNVTFDLDPKVHFKLNSFINHLFSLFEKFIVQNINKELFYNFITFFIYHQVANNNIFWNRIETEVDLTNKKTLIDFNSQKRDYYYLFLDELKKLDNYNFHLRTILRNTL</sequence>
<proteinExistence type="predicted"/>
<keyword evidence="2" id="KW-1185">Reference proteome</keyword>